<dbReference type="InterPro" id="IPR014764">
    <property type="entry name" value="DCN-prot"/>
</dbReference>
<feature type="region of interest" description="Disordered" evidence="2">
    <location>
        <begin position="1"/>
        <end position="39"/>
    </location>
</feature>
<evidence type="ECO:0000313" key="5">
    <source>
        <dbReference type="Proteomes" id="UP001154282"/>
    </source>
</evidence>
<reference evidence="4" key="1">
    <citation type="submission" date="2022-08" db="EMBL/GenBank/DDBJ databases">
        <authorList>
            <person name="Gutierrez-Valencia J."/>
        </authorList>
    </citation>
    <scope>NUCLEOTIDE SEQUENCE</scope>
</reference>
<evidence type="ECO:0000259" key="3">
    <source>
        <dbReference type="PROSITE" id="PS51229"/>
    </source>
</evidence>
<evidence type="ECO:0000313" key="4">
    <source>
        <dbReference type="EMBL" id="CAI0395005.1"/>
    </source>
</evidence>
<evidence type="ECO:0000256" key="1">
    <source>
        <dbReference type="RuleBase" id="RU410713"/>
    </source>
</evidence>
<keyword evidence="5" id="KW-1185">Reference proteome</keyword>
<comment type="caution">
    <text evidence="4">The sequence shown here is derived from an EMBL/GenBank/DDBJ whole genome shotgun (WGS) entry which is preliminary data.</text>
</comment>
<evidence type="ECO:0000256" key="2">
    <source>
        <dbReference type="SAM" id="MobiDB-lite"/>
    </source>
</evidence>
<dbReference type="Gene3D" id="1.10.238.200">
    <property type="entry name" value="Cullin, PONY binding domain"/>
    <property type="match status" value="1"/>
</dbReference>
<dbReference type="PANTHER" id="PTHR12281:SF20">
    <property type="entry name" value="DEFECTIVE IN CULLIN NEDDYLATION PROTEIN"/>
    <property type="match status" value="1"/>
</dbReference>
<comment type="function">
    <text evidence="1">Neddylation of cullins play an essential role in the regulation of SCF-type complexes activity.</text>
</comment>
<dbReference type="PANTHER" id="PTHR12281">
    <property type="entry name" value="RP42 RELATED"/>
    <property type="match status" value="1"/>
</dbReference>
<feature type="domain" description="DCUN1" evidence="3">
    <location>
        <begin position="39"/>
        <end position="230"/>
    </location>
</feature>
<sequence length="236" mass="27080">MPRASKRKAAPASSSSVTAPPPDQSRSRTAKATSKTRLKESDQIDNLFDTYANSSLGQIDPEGIETLCSDMKVEYTDVRILMLAWKMKAQRQGYFTKDEWQAGMKALKANTLLKLVKTLSELKKEAEAPQNFEDFYSFAFKYCLTEEKQKGVDIESTCELLKIVLGYQFPSQVDSLVEYLKVQKDYKVINKDQWMGFLRFCKEISFPDMANYDENQAWPLILDNFVDWKKQKSGGR</sequence>
<dbReference type="InterPro" id="IPR005176">
    <property type="entry name" value="PONY_dom"/>
</dbReference>
<dbReference type="Gene3D" id="1.10.238.10">
    <property type="entry name" value="EF-hand"/>
    <property type="match status" value="1"/>
</dbReference>
<gene>
    <name evidence="4" type="ORF">LITE_LOCUS8556</name>
</gene>
<dbReference type="InterPro" id="IPR042460">
    <property type="entry name" value="DCN1-like_PONY"/>
</dbReference>
<proteinExistence type="predicted"/>
<dbReference type="GO" id="GO:0031624">
    <property type="term" value="F:ubiquitin conjugating enzyme binding"/>
    <property type="evidence" value="ECO:0007669"/>
    <property type="project" value="TreeGrafter"/>
</dbReference>
<dbReference type="PROSITE" id="PS51229">
    <property type="entry name" value="DCUN1"/>
    <property type="match status" value="1"/>
</dbReference>
<dbReference type="Pfam" id="PF03556">
    <property type="entry name" value="Cullin_binding"/>
    <property type="match status" value="1"/>
</dbReference>
<dbReference type="EMBL" id="CAMGYJ010000003">
    <property type="protein sequence ID" value="CAI0395005.1"/>
    <property type="molecule type" value="Genomic_DNA"/>
</dbReference>
<dbReference type="Proteomes" id="UP001154282">
    <property type="component" value="Unassembled WGS sequence"/>
</dbReference>
<dbReference type="AlphaFoldDB" id="A0AAV0IBI5"/>
<name>A0AAV0IBI5_9ROSI</name>
<organism evidence="4 5">
    <name type="scientific">Linum tenue</name>
    <dbReference type="NCBI Taxonomy" id="586396"/>
    <lineage>
        <taxon>Eukaryota</taxon>
        <taxon>Viridiplantae</taxon>
        <taxon>Streptophyta</taxon>
        <taxon>Embryophyta</taxon>
        <taxon>Tracheophyta</taxon>
        <taxon>Spermatophyta</taxon>
        <taxon>Magnoliopsida</taxon>
        <taxon>eudicotyledons</taxon>
        <taxon>Gunneridae</taxon>
        <taxon>Pentapetalae</taxon>
        <taxon>rosids</taxon>
        <taxon>fabids</taxon>
        <taxon>Malpighiales</taxon>
        <taxon>Linaceae</taxon>
        <taxon>Linum</taxon>
    </lineage>
</organism>
<dbReference type="GO" id="GO:0097602">
    <property type="term" value="F:cullin family protein binding"/>
    <property type="evidence" value="ECO:0007669"/>
    <property type="project" value="TreeGrafter"/>
</dbReference>
<protein>
    <recommendedName>
        <fullName evidence="1">Defective in cullin neddylation protein</fullName>
    </recommendedName>
</protein>
<dbReference type="GO" id="GO:0000151">
    <property type="term" value="C:ubiquitin ligase complex"/>
    <property type="evidence" value="ECO:0007669"/>
    <property type="project" value="TreeGrafter"/>
</dbReference>
<dbReference type="GO" id="GO:0045116">
    <property type="term" value="P:protein neddylation"/>
    <property type="evidence" value="ECO:0007669"/>
    <property type="project" value="TreeGrafter"/>
</dbReference>
<dbReference type="GO" id="GO:0032182">
    <property type="term" value="F:ubiquitin-like protein binding"/>
    <property type="evidence" value="ECO:0007669"/>
    <property type="project" value="TreeGrafter"/>
</dbReference>
<accession>A0AAV0IBI5</accession>
<dbReference type="FunFam" id="1.10.238.200:FF:000005">
    <property type="entry name" value="Defective in cullin neddylation protein"/>
    <property type="match status" value="1"/>
</dbReference>